<dbReference type="Proteomes" id="UP000053864">
    <property type="component" value="Unassembled WGS sequence"/>
</dbReference>
<name>W2I5U5_PHYNI</name>
<evidence type="ECO:0000313" key="1">
    <source>
        <dbReference type="EMBL" id="ETK75323.1"/>
    </source>
</evidence>
<sequence length="70" mass="7789">MRSRYLQVLDLENAGDNAAKGEELTKGTRTSLEETSNVHSAARWWIYALKIQAHRYDAANESVGPLAELA</sequence>
<dbReference type="AlphaFoldDB" id="W2I5U5"/>
<gene>
    <name evidence="1" type="ORF">L915_18051</name>
    <name evidence="2" type="ORF">L916_17956</name>
</gene>
<organism evidence="2">
    <name type="scientific">Phytophthora nicotianae</name>
    <name type="common">Potato buckeye rot agent</name>
    <name type="synonym">Phytophthora parasitica</name>
    <dbReference type="NCBI Taxonomy" id="4792"/>
    <lineage>
        <taxon>Eukaryota</taxon>
        <taxon>Sar</taxon>
        <taxon>Stramenopiles</taxon>
        <taxon>Oomycota</taxon>
        <taxon>Peronosporomycetes</taxon>
        <taxon>Peronosporales</taxon>
        <taxon>Peronosporaceae</taxon>
        <taxon>Phytophthora</taxon>
    </lineage>
</organism>
<reference evidence="2" key="2">
    <citation type="submission" date="2013-11" db="EMBL/GenBank/DDBJ databases">
        <title>The Genome Sequence of Phytophthora parasitica CJ05E6.</title>
        <authorList>
            <consortium name="The Broad Institute Genomics Platform"/>
            <person name="Russ C."/>
            <person name="Tyler B."/>
            <person name="Panabieres F."/>
            <person name="Shan W."/>
            <person name="Tripathy S."/>
            <person name="Grunwald N."/>
            <person name="Machado M."/>
            <person name="Johnson C.S."/>
            <person name="Arredondo F."/>
            <person name="Hong C."/>
            <person name="Coffey M."/>
            <person name="Young S.K."/>
            <person name="Zeng Q."/>
            <person name="Gargeya S."/>
            <person name="Fitzgerald M."/>
            <person name="Abouelleil A."/>
            <person name="Alvarado L."/>
            <person name="Chapman S.B."/>
            <person name="Gainer-Dewar J."/>
            <person name="Goldberg J."/>
            <person name="Griggs A."/>
            <person name="Gujja S."/>
            <person name="Hansen M."/>
            <person name="Howarth C."/>
            <person name="Imamovic A."/>
            <person name="Ireland A."/>
            <person name="Larimer J."/>
            <person name="McCowan C."/>
            <person name="Murphy C."/>
            <person name="Pearson M."/>
            <person name="Poon T.W."/>
            <person name="Priest M."/>
            <person name="Roberts A."/>
            <person name="Saif S."/>
            <person name="Shea T."/>
            <person name="Sykes S."/>
            <person name="Wortman J."/>
            <person name="Nusbaum C."/>
            <person name="Birren B."/>
        </authorList>
    </citation>
    <scope>NUCLEOTIDE SEQUENCE [LARGE SCALE GENOMIC DNA]</scope>
    <source>
        <strain evidence="2">CJ05E6</strain>
    </source>
</reference>
<reference evidence="1" key="1">
    <citation type="submission" date="2013-11" db="EMBL/GenBank/DDBJ databases">
        <title>The Genome Sequence of Phytophthora parasitica CJ02B3.</title>
        <authorList>
            <consortium name="The Broad Institute Genomics Platform"/>
            <person name="Russ C."/>
            <person name="Tyler B."/>
            <person name="Panabieres F."/>
            <person name="Shan W."/>
            <person name="Tripathy S."/>
            <person name="Grunwald N."/>
            <person name="Machado M."/>
            <person name="Johnson C.S."/>
            <person name="Arredondo F."/>
            <person name="Hong C."/>
            <person name="Coffey M."/>
            <person name="Young S.K."/>
            <person name="Zeng Q."/>
            <person name="Gargeya S."/>
            <person name="Fitzgerald M."/>
            <person name="Abouelleil A."/>
            <person name="Alvarado L."/>
            <person name="Chapman S.B."/>
            <person name="Gainer-Dewar J."/>
            <person name="Goldberg J."/>
            <person name="Griggs A."/>
            <person name="Gujja S."/>
            <person name="Hansen M."/>
            <person name="Howarth C."/>
            <person name="Imamovic A."/>
            <person name="Ireland A."/>
            <person name="Larimer J."/>
            <person name="McCowan C."/>
            <person name="Murphy C."/>
            <person name="Pearson M."/>
            <person name="Poon T.W."/>
            <person name="Priest M."/>
            <person name="Roberts A."/>
            <person name="Saif S."/>
            <person name="Shea T."/>
            <person name="Sykes S."/>
            <person name="Wortman J."/>
            <person name="Nusbaum C."/>
            <person name="Birren B."/>
        </authorList>
    </citation>
    <scope>NUCLEOTIDE SEQUENCE [LARGE SCALE GENOMIC DNA]</scope>
    <source>
        <strain evidence="1">CJ02B3</strain>
    </source>
</reference>
<dbReference type="EMBL" id="KI675687">
    <property type="protein sequence ID" value="ETL28748.1"/>
    <property type="molecule type" value="Genomic_DNA"/>
</dbReference>
<protein>
    <submittedName>
        <fullName evidence="2">Uncharacterized protein</fullName>
    </submittedName>
</protein>
<proteinExistence type="predicted"/>
<accession>W2I5U5</accession>
<evidence type="ECO:0000313" key="2">
    <source>
        <dbReference type="EMBL" id="ETL28748.1"/>
    </source>
</evidence>
<dbReference type="EMBL" id="KI688890">
    <property type="protein sequence ID" value="ETK75323.1"/>
    <property type="molecule type" value="Genomic_DNA"/>
</dbReference>
<dbReference type="Proteomes" id="UP000053236">
    <property type="component" value="Unassembled WGS sequence"/>
</dbReference>